<dbReference type="EMBL" id="BSDI01000002">
    <property type="protein sequence ID" value="GLH95325.1"/>
    <property type="molecule type" value="Genomic_DNA"/>
</dbReference>
<name>A0ABQ5QPU2_9ACTN</name>
<evidence type="ECO:0000256" key="1">
    <source>
        <dbReference type="SAM" id="MobiDB-lite"/>
    </source>
</evidence>
<evidence type="ECO:0000313" key="4">
    <source>
        <dbReference type="Proteomes" id="UP001144280"/>
    </source>
</evidence>
<reference evidence="3" key="1">
    <citation type="submission" date="2022-12" db="EMBL/GenBank/DDBJ databases">
        <title>New Phytohabitans aurantiacus sp. RD004123 nov., an actinomycete isolated from soil.</title>
        <authorList>
            <person name="Triningsih D.W."/>
            <person name="Harunari E."/>
            <person name="Igarashi Y."/>
        </authorList>
    </citation>
    <scope>NUCLEOTIDE SEQUENCE</scope>
    <source>
        <strain evidence="3">RD004123</strain>
    </source>
</reference>
<keyword evidence="2" id="KW-0812">Transmembrane</keyword>
<proteinExistence type="predicted"/>
<gene>
    <name evidence="3" type="ORF">Pa4123_05970</name>
</gene>
<feature type="region of interest" description="Disordered" evidence="1">
    <location>
        <begin position="53"/>
        <end position="105"/>
    </location>
</feature>
<keyword evidence="2" id="KW-1133">Transmembrane helix</keyword>
<evidence type="ECO:0000256" key="2">
    <source>
        <dbReference type="SAM" id="Phobius"/>
    </source>
</evidence>
<dbReference type="RefSeq" id="WP_281892317.1">
    <property type="nucleotide sequence ID" value="NZ_BSDI01000002.1"/>
</dbReference>
<accession>A0ABQ5QPU2</accession>
<sequence>MRELHDLMDDVRSDLTVVRWPDSHELRRRVRRRRQRTIVVAVALVTAVTASAASLARPPHRASPPPPAATSTVDASPVQIPQSALLRPEDVGAGPDTQNDGEGASKPIDFTFPLYFCFEKRAPELLAVRPRYSHGQTLLLGTESDRPDRPYVLGQATYRLTASQATTFLPDLRAALKSCQDFTQTGEYERPEGTVEARGHHNWSIVASGFAGDDSILVRHDAVARNAKTNQVIGESNALLVYLRVGELITVLDPRAGISADDLLRIATTAAQRLCTIADPPCR</sequence>
<keyword evidence="4" id="KW-1185">Reference proteome</keyword>
<comment type="caution">
    <text evidence="3">The sequence shown here is derived from an EMBL/GenBank/DDBJ whole genome shotgun (WGS) entry which is preliminary data.</text>
</comment>
<keyword evidence="2" id="KW-0472">Membrane</keyword>
<evidence type="ECO:0008006" key="5">
    <source>
        <dbReference type="Google" id="ProtNLM"/>
    </source>
</evidence>
<protein>
    <recommendedName>
        <fullName evidence="5">PknH-like extracellular domain-containing protein</fullName>
    </recommendedName>
</protein>
<organism evidence="3 4">
    <name type="scientific">Phytohabitans aurantiacus</name>
    <dbReference type="NCBI Taxonomy" id="3016789"/>
    <lineage>
        <taxon>Bacteria</taxon>
        <taxon>Bacillati</taxon>
        <taxon>Actinomycetota</taxon>
        <taxon>Actinomycetes</taxon>
        <taxon>Micromonosporales</taxon>
        <taxon>Micromonosporaceae</taxon>
    </lineage>
</organism>
<dbReference type="Proteomes" id="UP001144280">
    <property type="component" value="Unassembled WGS sequence"/>
</dbReference>
<feature type="transmembrane region" description="Helical" evidence="2">
    <location>
        <begin position="37"/>
        <end position="56"/>
    </location>
</feature>
<evidence type="ECO:0000313" key="3">
    <source>
        <dbReference type="EMBL" id="GLH95325.1"/>
    </source>
</evidence>